<gene>
    <name evidence="3" type="ORF">BDA96_01G278400</name>
</gene>
<feature type="region of interest" description="Disordered" evidence="1">
    <location>
        <begin position="20"/>
        <end position="64"/>
    </location>
</feature>
<dbReference type="Proteomes" id="UP000807115">
    <property type="component" value="Chromosome 1"/>
</dbReference>
<evidence type="ECO:0000313" key="4">
    <source>
        <dbReference type="Proteomes" id="UP000807115"/>
    </source>
</evidence>
<proteinExistence type="predicted"/>
<keyword evidence="2" id="KW-1133">Transmembrane helix</keyword>
<protein>
    <submittedName>
        <fullName evidence="3">Uncharacterized protein</fullName>
    </submittedName>
</protein>
<comment type="caution">
    <text evidence="3">The sequence shown here is derived from an EMBL/GenBank/DDBJ whole genome shotgun (WGS) entry which is preliminary data.</text>
</comment>
<name>A0A921V1I8_SORBI</name>
<evidence type="ECO:0000256" key="2">
    <source>
        <dbReference type="SAM" id="Phobius"/>
    </source>
</evidence>
<keyword evidence="2" id="KW-0812">Transmembrane</keyword>
<feature type="transmembrane region" description="Helical" evidence="2">
    <location>
        <begin position="162"/>
        <end position="185"/>
    </location>
</feature>
<feature type="compositionally biased region" description="Polar residues" evidence="1">
    <location>
        <begin position="47"/>
        <end position="56"/>
    </location>
</feature>
<evidence type="ECO:0000313" key="3">
    <source>
        <dbReference type="EMBL" id="KAG0549716.1"/>
    </source>
</evidence>
<accession>A0A921V1I8</accession>
<reference evidence="3" key="1">
    <citation type="journal article" date="2019" name="BMC Genomics">
        <title>A new reference genome for Sorghum bicolor reveals high levels of sequence similarity between sweet and grain genotypes: implications for the genetics of sugar metabolism.</title>
        <authorList>
            <person name="Cooper E.A."/>
            <person name="Brenton Z.W."/>
            <person name="Flinn B.S."/>
            <person name="Jenkins J."/>
            <person name="Shu S."/>
            <person name="Flowers D."/>
            <person name="Luo F."/>
            <person name="Wang Y."/>
            <person name="Xia P."/>
            <person name="Barry K."/>
            <person name="Daum C."/>
            <person name="Lipzen A."/>
            <person name="Yoshinaga Y."/>
            <person name="Schmutz J."/>
            <person name="Saski C."/>
            <person name="Vermerris W."/>
            <person name="Kresovich S."/>
        </authorList>
    </citation>
    <scope>NUCLEOTIDE SEQUENCE</scope>
</reference>
<keyword evidence="2" id="KW-0472">Membrane</keyword>
<reference evidence="3" key="2">
    <citation type="submission" date="2020-10" db="EMBL/GenBank/DDBJ databases">
        <authorList>
            <person name="Cooper E.A."/>
            <person name="Brenton Z.W."/>
            <person name="Flinn B.S."/>
            <person name="Jenkins J."/>
            <person name="Shu S."/>
            <person name="Flowers D."/>
            <person name="Luo F."/>
            <person name="Wang Y."/>
            <person name="Xia P."/>
            <person name="Barry K."/>
            <person name="Daum C."/>
            <person name="Lipzen A."/>
            <person name="Yoshinaga Y."/>
            <person name="Schmutz J."/>
            <person name="Saski C."/>
            <person name="Vermerris W."/>
            <person name="Kresovich S."/>
        </authorList>
    </citation>
    <scope>NUCLEOTIDE SEQUENCE</scope>
</reference>
<sequence length="204" mass="23225">MIGACFGMKRGTVQEGEVFIHHQDQAEAPNKAKRRSEQRGRGFASPGTGSRNQRPPQSEIRRRDWRWFVTDQPSAVADRSATSLLACARLKMGRTDRDKSREGWSVVVRQSDTNRGSGRRRRLDSHARLPTRWPHGDGSFGRHFDLTPGAGHNREESRNTPVILAILFYFCLYNVSPVSFSLFLLPSKYFLSRKFTQRHAPASL</sequence>
<evidence type="ECO:0000256" key="1">
    <source>
        <dbReference type="SAM" id="MobiDB-lite"/>
    </source>
</evidence>
<organism evidence="3 4">
    <name type="scientific">Sorghum bicolor</name>
    <name type="common">Sorghum</name>
    <name type="synonym">Sorghum vulgare</name>
    <dbReference type="NCBI Taxonomy" id="4558"/>
    <lineage>
        <taxon>Eukaryota</taxon>
        <taxon>Viridiplantae</taxon>
        <taxon>Streptophyta</taxon>
        <taxon>Embryophyta</taxon>
        <taxon>Tracheophyta</taxon>
        <taxon>Spermatophyta</taxon>
        <taxon>Magnoliopsida</taxon>
        <taxon>Liliopsida</taxon>
        <taxon>Poales</taxon>
        <taxon>Poaceae</taxon>
        <taxon>PACMAD clade</taxon>
        <taxon>Panicoideae</taxon>
        <taxon>Andropogonodae</taxon>
        <taxon>Andropogoneae</taxon>
        <taxon>Sorghinae</taxon>
        <taxon>Sorghum</taxon>
    </lineage>
</organism>
<dbReference type="EMBL" id="CM027680">
    <property type="protein sequence ID" value="KAG0549716.1"/>
    <property type="molecule type" value="Genomic_DNA"/>
</dbReference>
<dbReference type="AlphaFoldDB" id="A0A921V1I8"/>